<evidence type="ECO:0000256" key="5">
    <source>
        <dbReference type="SAM" id="Phobius"/>
    </source>
</evidence>
<organism evidence="6 7">
    <name type="scientific">Ameiurus melas</name>
    <name type="common">Black bullhead</name>
    <name type="synonym">Silurus melas</name>
    <dbReference type="NCBI Taxonomy" id="219545"/>
    <lineage>
        <taxon>Eukaryota</taxon>
        <taxon>Metazoa</taxon>
        <taxon>Chordata</taxon>
        <taxon>Craniata</taxon>
        <taxon>Vertebrata</taxon>
        <taxon>Euteleostomi</taxon>
        <taxon>Actinopterygii</taxon>
        <taxon>Neopterygii</taxon>
        <taxon>Teleostei</taxon>
        <taxon>Ostariophysi</taxon>
        <taxon>Siluriformes</taxon>
        <taxon>Ictaluridae</taxon>
        <taxon>Ameiurus</taxon>
    </lineage>
</organism>
<proteinExistence type="predicted"/>
<feature type="transmembrane region" description="Helical" evidence="5">
    <location>
        <begin position="25"/>
        <end position="46"/>
    </location>
</feature>
<dbReference type="PANTHER" id="PTHR19282">
    <property type="entry name" value="TETRASPANIN"/>
    <property type="match status" value="1"/>
</dbReference>
<dbReference type="AlphaFoldDB" id="A0A7J6A5D0"/>
<protein>
    <recommendedName>
        <fullName evidence="8">Tetraspanin</fullName>
    </recommendedName>
</protein>
<evidence type="ECO:0000313" key="6">
    <source>
        <dbReference type="EMBL" id="KAF4077953.1"/>
    </source>
</evidence>
<dbReference type="GO" id="GO:0005886">
    <property type="term" value="C:plasma membrane"/>
    <property type="evidence" value="ECO:0007669"/>
    <property type="project" value="TreeGrafter"/>
</dbReference>
<dbReference type="EMBL" id="JAAGNN010000017">
    <property type="protein sequence ID" value="KAF4077953.1"/>
    <property type="molecule type" value="Genomic_DNA"/>
</dbReference>
<sequence>MGVVADRTVTKIPAIQELANTTSPIVIIVVGAVIFLITSIGCCGVWKDNYCMVTTFVVLLLIIIIIETVILAISVYVWKGKLEDLPEKMMQDYTSNPDIQKGLDDIQEELKCCGAVNASDWVFFKSDKISVPDSCCKNVSPNCGAGALKNANKIYIVILGIVFSCTLMAGICRGYEVM</sequence>
<name>A0A7J6A5D0_AMEME</name>
<dbReference type="Gene3D" id="1.10.1450.10">
    <property type="entry name" value="Tetraspanin"/>
    <property type="match status" value="1"/>
</dbReference>
<dbReference type="PANTHER" id="PTHR19282:SF456">
    <property type="entry name" value="CD63 MOLECULE"/>
    <property type="match status" value="1"/>
</dbReference>
<dbReference type="InterPro" id="IPR018499">
    <property type="entry name" value="Tetraspanin/Peripherin"/>
</dbReference>
<comment type="subcellular location">
    <subcellularLocation>
        <location evidence="1">Membrane</location>
        <topology evidence="1">Multi-pass membrane protein</topology>
    </subcellularLocation>
</comment>
<dbReference type="InterPro" id="IPR008952">
    <property type="entry name" value="Tetraspanin_EC2_sf"/>
</dbReference>
<evidence type="ECO:0000256" key="1">
    <source>
        <dbReference type="ARBA" id="ARBA00004141"/>
    </source>
</evidence>
<evidence type="ECO:0000256" key="2">
    <source>
        <dbReference type="ARBA" id="ARBA00022692"/>
    </source>
</evidence>
<evidence type="ECO:0000256" key="3">
    <source>
        <dbReference type="ARBA" id="ARBA00022989"/>
    </source>
</evidence>
<keyword evidence="3 5" id="KW-1133">Transmembrane helix</keyword>
<keyword evidence="4 5" id="KW-0472">Membrane</keyword>
<feature type="transmembrane region" description="Helical" evidence="5">
    <location>
        <begin position="53"/>
        <end position="78"/>
    </location>
</feature>
<keyword evidence="7" id="KW-1185">Reference proteome</keyword>
<dbReference type="GO" id="GO:1900746">
    <property type="term" value="P:regulation of vascular endothelial growth factor signaling pathway"/>
    <property type="evidence" value="ECO:0007669"/>
    <property type="project" value="TreeGrafter"/>
</dbReference>
<evidence type="ECO:0000256" key="4">
    <source>
        <dbReference type="ARBA" id="ARBA00023136"/>
    </source>
</evidence>
<gene>
    <name evidence="6" type="ORF">AMELA_G00193780</name>
</gene>
<dbReference type="PRINTS" id="PR00259">
    <property type="entry name" value="TMFOUR"/>
</dbReference>
<dbReference type="Pfam" id="PF00335">
    <property type="entry name" value="Tetraspanin"/>
    <property type="match status" value="1"/>
</dbReference>
<accession>A0A7J6A5D0</accession>
<dbReference type="Proteomes" id="UP000593565">
    <property type="component" value="Unassembled WGS sequence"/>
</dbReference>
<evidence type="ECO:0000313" key="7">
    <source>
        <dbReference type="Proteomes" id="UP000593565"/>
    </source>
</evidence>
<keyword evidence="2 5" id="KW-0812">Transmembrane</keyword>
<feature type="transmembrane region" description="Helical" evidence="5">
    <location>
        <begin position="154"/>
        <end position="175"/>
    </location>
</feature>
<dbReference type="SUPFAM" id="SSF48652">
    <property type="entry name" value="Tetraspanin"/>
    <property type="match status" value="1"/>
</dbReference>
<comment type="caution">
    <text evidence="6">The sequence shown here is derived from an EMBL/GenBank/DDBJ whole genome shotgun (WGS) entry which is preliminary data.</text>
</comment>
<reference evidence="6 7" key="1">
    <citation type="submission" date="2020-02" db="EMBL/GenBank/DDBJ databases">
        <title>A chromosome-scale genome assembly of the black bullhead catfish (Ameiurus melas).</title>
        <authorList>
            <person name="Wen M."/>
            <person name="Zham M."/>
            <person name="Cabau C."/>
            <person name="Klopp C."/>
            <person name="Donnadieu C."/>
            <person name="Roques C."/>
            <person name="Bouchez O."/>
            <person name="Lampietro C."/>
            <person name="Jouanno E."/>
            <person name="Herpin A."/>
            <person name="Louis A."/>
            <person name="Berthelot C."/>
            <person name="Parey E."/>
            <person name="Roest-Crollius H."/>
            <person name="Braasch I."/>
            <person name="Postlethwait J."/>
            <person name="Robinson-Rechavi M."/>
            <person name="Echchiki A."/>
            <person name="Begum T."/>
            <person name="Montfort J."/>
            <person name="Schartl M."/>
            <person name="Bobe J."/>
            <person name="Guiguen Y."/>
        </authorList>
    </citation>
    <scope>NUCLEOTIDE SEQUENCE [LARGE SCALE GENOMIC DNA]</scope>
    <source>
        <strain evidence="6">M_S1</strain>
        <tissue evidence="6">Blood</tissue>
    </source>
</reference>
<evidence type="ECO:0008006" key="8">
    <source>
        <dbReference type="Google" id="ProtNLM"/>
    </source>
</evidence>